<evidence type="ECO:0000313" key="1">
    <source>
        <dbReference type="EMBL" id="QFZ23297.1"/>
    </source>
</evidence>
<name>A0A5Q0HAM4_SACSY</name>
<accession>A0A5Q0HAM4</accession>
<reference evidence="2" key="1">
    <citation type="journal article" date="2021" name="Curr. Microbiol.">
        <title>Complete genome of nocamycin-producing strain Saccharothrix syringae NRRL B-16468 reveals the biosynthetic potential for secondary metabolites.</title>
        <authorList>
            <person name="Mo X."/>
            <person name="Yang S."/>
        </authorList>
    </citation>
    <scope>NUCLEOTIDE SEQUENCE [LARGE SCALE GENOMIC DNA]</scope>
    <source>
        <strain evidence="2">ATCC 51364 / DSM 43886 / JCM 6844 / KCTC 9398 / NBRC 14523 / NRRL B-16468 / INA 2240</strain>
    </source>
</reference>
<protein>
    <submittedName>
        <fullName evidence="1">Uncharacterized protein</fullName>
    </submittedName>
</protein>
<keyword evidence="2" id="KW-1185">Reference proteome</keyword>
<gene>
    <name evidence="1" type="ORF">EKG83_42905</name>
</gene>
<dbReference type="RefSeq" id="WP_033429043.1">
    <property type="nucleotide sequence ID" value="NZ_CP034550.1"/>
</dbReference>
<evidence type="ECO:0000313" key="2">
    <source>
        <dbReference type="Proteomes" id="UP000325787"/>
    </source>
</evidence>
<sequence>MATDQHDATALAAVPGDPAVGAFGTRVLLNRPAQEIREEVNDPFAEAGPDDVVLLRSPDPAFRAAGVQVLKARAAAGCEGSDLVSVRDTTTTKPPA</sequence>
<organism evidence="1 2">
    <name type="scientific">Saccharothrix syringae</name>
    <name type="common">Nocardiopsis syringae</name>
    <dbReference type="NCBI Taxonomy" id="103733"/>
    <lineage>
        <taxon>Bacteria</taxon>
        <taxon>Bacillati</taxon>
        <taxon>Actinomycetota</taxon>
        <taxon>Actinomycetes</taxon>
        <taxon>Pseudonocardiales</taxon>
        <taxon>Pseudonocardiaceae</taxon>
        <taxon>Saccharothrix</taxon>
    </lineage>
</organism>
<dbReference type="EMBL" id="CP034550">
    <property type="protein sequence ID" value="QFZ23297.1"/>
    <property type="molecule type" value="Genomic_DNA"/>
</dbReference>
<dbReference type="AlphaFoldDB" id="A0A5Q0HAM4"/>
<dbReference type="OrthoDB" id="491589at2"/>
<dbReference type="Proteomes" id="UP000325787">
    <property type="component" value="Chromosome"/>
</dbReference>
<proteinExistence type="predicted"/>
<dbReference type="KEGG" id="ssyi:EKG83_42905"/>